<sequence>MEQKEDVEQQLLHTLAEARKLGPANPLLLSTMYSLASFYREHHAFEKAERLYQEALLIKEQLHGPHHPDLAIILHQYAALLRDAQRVQEATELEQRARQIQNSSPIPSSYRQ</sequence>
<dbReference type="Proteomes" id="UP001250932">
    <property type="component" value="Unassembled WGS sequence"/>
</dbReference>
<dbReference type="InterPro" id="IPR011990">
    <property type="entry name" value="TPR-like_helical_dom_sf"/>
</dbReference>
<keyword evidence="1" id="KW-0677">Repeat</keyword>
<evidence type="ECO:0000256" key="3">
    <source>
        <dbReference type="SAM" id="MobiDB-lite"/>
    </source>
</evidence>
<reference evidence="4 5" key="1">
    <citation type="journal article" date="2023" name="ISME J.">
        <title>Cultivation and genomic characterization of novel and ubiquitous marine nitrite-oxidizing bacteria from the Nitrospirales.</title>
        <authorList>
            <person name="Mueller A.J."/>
            <person name="Daebeler A."/>
            <person name="Herbold C.W."/>
            <person name="Kirkegaard R.H."/>
            <person name="Daims H."/>
        </authorList>
    </citation>
    <scope>NUCLEOTIDE SEQUENCE [LARGE SCALE GENOMIC DNA]</scope>
    <source>
        <strain evidence="4 5">EB</strain>
    </source>
</reference>
<evidence type="ECO:0000313" key="4">
    <source>
        <dbReference type="EMBL" id="MDT7043781.1"/>
    </source>
</evidence>
<dbReference type="Pfam" id="PF13424">
    <property type="entry name" value="TPR_12"/>
    <property type="match status" value="1"/>
</dbReference>
<evidence type="ECO:0000256" key="2">
    <source>
        <dbReference type="ARBA" id="ARBA00022803"/>
    </source>
</evidence>
<keyword evidence="2" id="KW-0802">TPR repeat</keyword>
<evidence type="ECO:0000256" key="1">
    <source>
        <dbReference type="ARBA" id="ARBA00022737"/>
    </source>
</evidence>
<feature type="compositionally biased region" description="Polar residues" evidence="3">
    <location>
        <begin position="98"/>
        <end position="112"/>
    </location>
</feature>
<evidence type="ECO:0000313" key="5">
    <source>
        <dbReference type="Proteomes" id="UP001250932"/>
    </source>
</evidence>
<dbReference type="RefSeq" id="WP_313834374.1">
    <property type="nucleotide sequence ID" value="NZ_JAQOUE010000002.1"/>
</dbReference>
<gene>
    <name evidence="4" type="ORF">PPG34_15610</name>
</gene>
<comment type="caution">
    <text evidence="4">The sequence shown here is derived from an EMBL/GenBank/DDBJ whole genome shotgun (WGS) entry which is preliminary data.</text>
</comment>
<organism evidence="4 5">
    <name type="scientific">Candidatus Nitronereus thalassa</name>
    <dbReference type="NCBI Taxonomy" id="3020898"/>
    <lineage>
        <taxon>Bacteria</taxon>
        <taxon>Pseudomonadati</taxon>
        <taxon>Nitrospirota</taxon>
        <taxon>Nitrospiria</taxon>
        <taxon>Nitrospirales</taxon>
        <taxon>Nitrospiraceae</taxon>
        <taxon>Candidatus Nitronereus</taxon>
    </lineage>
</organism>
<dbReference type="Gene3D" id="1.25.40.10">
    <property type="entry name" value="Tetratricopeptide repeat domain"/>
    <property type="match status" value="1"/>
</dbReference>
<feature type="region of interest" description="Disordered" evidence="3">
    <location>
        <begin position="92"/>
        <end position="112"/>
    </location>
</feature>
<proteinExistence type="predicted"/>
<dbReference type="PANTHER" id="PTHR45641">
    <property type="entry name" value="TETRATRICOPEPTIDE REPEAT PROTEIN (AFU_ORTHOLOGUE AFUA_6G03870)"/>
    <property type="match status" value="1"/>
</dbReference>
<dbReference type="EMBL" id="JAQOUE010000002">
    <property type="protein sequence ID" value="MDT7043781.1"/>
    <property type="molecule type" value="Genomic_DNA"/>
</dbReference>
<name>A0ABU3KBG5_9BACT</name>
<keyword evidence="5" id="KW-1185">Reference proteome</keyword>
<protein>
    <submittedName>
        <fullName evidence="4">Tetratricopeptide repeat protein</fullName>
    </submittedName>
</protein>
<dbReference type="PANTHER" id="PTHR45641:SF19">
    <property type="entry name" value="NEPHROCYSTIN-3"/>
    <property type="match status" value="1"/>
</dbReference>
<accession>A0ABU3KBG5</accession>
<dbReference type="SUPFAM" id="SSF48452">
    <property type="entry name" value="TPR-like"/>
    <property type="match status" value="1"/>
</dbReference>